<keyword evidence="5" id="KW-0408">Iron</keyword>
<feature type="region of interest" description="Disordered" evidence="7">
    <location>
        <begin position="533"/>
        <end position="559"/>
    </location>
</feature>
<evidence type="ECO:0000256" key="6">
    <source>
        <dbReference type="ARBA" id="ARBA00023014"/>
    </source>
</evidence>
<proteinExistence type="inferred from homology"/>
<dbReference type="GO" id="GO:0046872">
    <property type="term" value="F:metal ion binding"/>
    <property type="evidence" value="ECO:0007669"/>
    <property type="project" value="UniProtKB-KW"/>
</dbReference>
<evidence type="ECO:0000256" key="5">
    <source>
        <dbReference type="ARBA" id="ARBA00023004"/>
    </source>
</evidence>
<evidence type="ECO:0000313" key="9">
    <source>
        <dbReference type="Proteomes" id="UP000011976"/>
    </source>
</evidence>
<dbReference type="Gene3D" id="3.40.50.11840">
    <property type="entry name" value="Diphthamide synthesis DPH1/DPH2 domain 1"/>
    <property type="match status" value="1"/>
</dbReference>
<dbReference type="SFLD" id="SFLDS00032">
    <property type="entry name" value="Radical_SAM_3-amino-3-carboxyp"/>
    <property type="match status" value="1"/>
</dbReference>
<dbReference type="Proteomes" id="UP000011976">
    <property type="component" value="Unassembled WGS sequence"/>
</dbReference>
<evidence type="ECO:0000256" key="4">
    <source>
        <dbReference type="ARBA" id="ARBA00022723"/>
    </source>
</evidence>
<dbReference type="Pfam" id="PF01866">
    <property type="entry name" value="Diphthamide_syn"/>
    <property type="match status" value="2"/>
</dbReference>
<evidence type="ECO:0000256" key="7">
    <source>
        <dbReference type="SAM" id="MobiDB-lite"/>
    </source>
</evidence>
<dbReference type="GO" id="GO:0090560">
    <property type="term" value="F:2-(3-amino-3-carboxypropyl)histidine synthase activity"/>
    <property type="evidence" value="ECO:0007669"/>
    <property type="project" value="InterPro"/>
</dbReference>
<dbReference type="GO" id="GO:0051536">
    <property type="term" value="F:iron-sulfur cluster binding"/>
    <property type="evidence" value="ECO:0007669"/>
    <property type="project" value="UniProtKB-KW"/>
</dbReference>
<evidence type="ECO:0000313" key="8">
    <source>
        <dbReference type="EMBL" id="GAC71559.1"/>
    </source>
</evidence>
<dbReference type="AlphaFoldDB" id="M9LT09"/>
<evidence type="ECO:0000256" key="2">
    <source>
        <dbReference type="ARBA" id="ARBA00005156"/>
    </source>
</evidence>
<feature type="compositionally biased region" description="Acidic residues" evidence="7">
    <location>
        <begin position="544"/>
        <end position="554"/>
    </location>
</feature>
<dbReference type="OrthoDB" id="449241at2759"/>
<dbReference type="STRING" id="1151754.M9LT09"/>
<sequence>MAAFSTTDEAILTAPLELDPLAQSATASSSGRSIYHVYDIVSTAAKIHSGRFQRVALQFPDEALVDSVPVYWALRHQVRSLIRNASSSSSSSADSASSSPSPVPDFFILADTSYGGCCVDEVAAKHVNADLVVHFGHACLSATARLPVIYVFTKQPLASVSDAAQALAAHANNNILQQSSSGSHPSALVFTYDVSWHHVAQDVFEATQLALKQHGISLPFVRTHVDLRTNYEDKLLNGTSRAAVQQTSMRAESCACTTSQASPASTCCGAASASCCAPSSTCASATATSSSANAPYSPPTHASDDVRSDRDSHPLGAARSVTLPQGIDHTQCGYLYLGPESLSLTNLLLTLGPSTPLVSYDPIRATARVETGSTNRLLMKRYASVLKARDASVVGLLVGTLGVHSYLPLLQHLRALLTSKKSARKVYTISVGKLNPAKLANFQEIDVFVLVACPENTLVDSKEFFRPIVTPFEMQLAVNAAERQQRGEEGVDWSGKYVLDLDKLVPPHLRDAQDHQDLLARMDQVELDDTHASAQIEDERHGQDDEDDDDDDDDDRPHFSLVSGTYVHRRKFHGNARTAGSLGGATDSADKAVQLASAQGGTQENSVVMRNAATGEVTTVLESASLQHVGKRAWQGLEQRIGLDEPSMLEEGRQGIAKGYKDAGGQGHTM</sequence>
<dbReference type="FunFam" id="3.40.50.11860:FF:000001">
    <property type="entry name" value="2-(3-amino-3-carboxypropyl)histidine synthase subunit 2"/>
    <property type="match status" value="1"/>
</dbReference>
<dbReference type="PANTHER" id="PTHR10762:SF2">
    <property type="entry name" value="2-(3-AMINO-3-CARBOXYPROPYL)HISTIDINE SYNTHASE SUBUNIT 2"/>
    <property type="match status" value="1"/>
</dbReference>
<dbReference type="UniPathway" id="UPA00559"/>
<accession>M9LT09</accession>
<name>M9LT09_PSEA3</name>
<dbReference type="InterPro" id="IPR016435">
    <property type="entry name" value="DPH1/DPH2"/>
</dbReference>
<evidence type="ECO:0000256" key="1">
    <source>
        <dbReference type="ARBA" id="ARBA00001966"/>
    </source>
</evidence>
<dbReference type="InterPro" id="IPR042263">
    <property type="entry name" value="DPH1/DPH2_1"/>
</dbReference>
<dbReference type="Gene3D" id="3.40.50.11860">
    <property type="entry name" value="Diphthamide synthesis DPH1/DPH2 domain 3"/>
    <property type="match status" value="1"/>
</dbReference>
<evidence type="ECO:0000256" key="3">
    <source>
        <dbReference type="ARBA" id="ARBA00006179"/>
    </source>
</evidence>
<dbReference type="EMBL" id="DF196770">
    <property type="protein sequence ID" value="GAC71559.1"/>
    <property type="molecule type" value="Genomic_DNA"/>
</dbReference>
<dbReference type="NCBIfam" id="TIGR00322">
    <property type="entry name" value="diphth2_R"/>
    <property type="match status" value="2"/>
</dbReference>
<gene>
    <name evidence="8" type="ORF">PANT_4d00001</name>
</gene>
<reference evidence="9" key="1">
    <citation type="journal article" date="2013" name="Genome Announc.">
        <title>Genome sequence of the basidiomycetous yeast Pseudozyma antarctica T-34, a producer of the glycolipid biosurfactants mannosylerythritol lipids.</title>
        <authorList>
            <person name="Morita T."/>
            <person name="Koike H."/>
            <person name="Koyama Y."/>
            <person name="Hagiwara H."/>
            <person name="Ito E."/>
            <person name="Fukuoka T."/>
            <person name="Imura T."/>
            <person name="Machida M."/>
            <person name="Kitamoto D."/>
        </authorList>
    </citation>
    <scope>NUCLEOTIDE SEQUENCE [LARGE SCALE GENOMIC DNA]</scope>
    <source>
        <strain evidence="9">T-34</strain>
    </source>
</reference>
<protein>
    <submittedName>
        <fullName evidence="8">Diphthamide biosynthesis protein</fullName>
    </submittedName>
</protein>
<feature type="compositionally biased region" description="Basic and acidic residues" evidence="7">
    <location>
        <begin position="302"/>
        <end position="313"/>
    </location>
</feature>
<dbReference type="SFLD" id="SFLDG01121">
    <property type="entry name" value="Diphthamide_biosynthesis"/>
    <property type="match status" value="1"/>
</dbReference>
<comment type="pathway">
    <text evidence="2">Protein modification; peptidyl-diphthamide biosynthesis.</text>
</comment>
<keyword evidence="6" id="KW-0411">Iron-sulfur</keyword>
<organism evidence="8 9">
    <name type="scientific">Pseudozyma antarctica (strain T-34)</name>
    <name type="common">Yeast</name>
    <name type="synonym">Candida antarctica</name>
    <dbReference type="NCBI Taxonomy" id="1151754"/>
    <lineage>
        <taxon>Eukaryota</taxon>
        <taxon>Fungi</taxon>
        <taxon>Dikarya</taxon>
        <taxon>Basidiomycota</taxon>
        <taxon>Ustilaginomycotina</taxon>
        <taxon>Ustilaginomycetes</taxon>
        <taxon>Ustilaginales</taxon>
        <taxon>Ustilaginaceae</taxon>
        <taxon>Moesziomyces</taxon>
    </lineage>
</organism>
<comment type="similarity">
    <text evidence="3">Belongs to the DPH1/DPH2 family. DPH2 subfamily.</text>
</comment>
<feature type="region of interest" description="Disordered" evidence="7">
    <location>
        <begin position="288"/>
        <end position="319"/>
    </location>
</feature>
<feature type="compositionally biased region" description="Basic and acidic residues" evidence="7">
    <location>
        <begin position="533"/>
        <end position="543"/>
    </location>
</feature>
<dbReference type="PANTHER" id="PTHR10762">
    <property type="entry name" value="DIPHTHAMIDE BIOSYNTHESIS PROTEIN"/>
    <property type="match status" value="1"/>
</dbReference>
<comment type="cofactor">
    <cofactor evidence="1">
        <name>[4Fe-4S] cluster</name>
        <dbReference type="ChEBI" id="CHEBI:49883"/>
    </cofactor>
</comment>
<keyword evidence="4" id="KW-0479">Metal-binding</keyword>
<dbReference type="GO" id="GO:0017183">
    <property type="term" value="P:protein histidyl modification to diphthamide"/>
    <property type="evidence" value="ECO:0007669"/>
    <property type="project" value="UniProtKB-UniPathway"/>
</dbReference>
<dbReference type="InterPro" id="IPR042265">
    <property type="entry name" value="DPH1/DPH2_3"/>
</dbReference>